<dbReference type="HOGENOM" id="CLU_2568788_0_0_9"/>
<reference evidence="2" key="1">
    <citation type="submission" date="2009-08" db="EMBL/GenBank/DDBJ databases">
        <authorList>
            <person name="Weinstock G."/>
            <person name="Sodergren E."/>
            <person name="Clifton S."/>
            <person name="Fulton L."/>
            <person name="Fulton B."/>
            <person name="Courtney L."/>
            <person name="Fronick C."/>
            <person name="Harrison M."/>
            <person name="Strong C."/>
            <person name="Farmer C."/>
            <person name="Delahaunty K."/>
            <person name="Markovic C."/>
            <person name="Hall O."/>
            <person name="Minx P."/>
            <person name="Tomlinson C."/>
            <person name="Mitreva M."/>
            <person name="Nelson J."/>
            <person name="Hou S."/>
            <person name="Wollam A."/>
            <person name="Pepin K.H."/>
            <person name="Johnson M."/>
            <person name="Bhonagiri V."/>
            <person name="Nash W.E."/>
            <person name="Warren W."/>
            <person name="Chinwalla A."/>
            <person name="Mardis E.R."/>
            <person name="Wilson R.K."/>
        </authorList>
    </citation>
    <scope>NUCLEOTIDE SEQUENCE [LARGE SCALE GENOMIC DNA]</scope>
    <source>
        <strain evidence="2">A2-165</strain>
    </source>
</reference>
<dbReference type="Proteomes" id="UP000004619">
    <property type="component" value="Unassembled WGS sequence"/>
</dbReference>
<evidence type="ECO:0000256" key="1">
    <source>
        <dbReference type="SAM" id="MobiDB-lite"/>
    </source>
</evidence>
<gene>
    <name evidence="2" type="ORF">FAEPRAA2165_03231</name>
</gene>
<sequence length="81" mass="8865">MTKISSSRTSPDAAAEADAALDEAVDEELEPQAASTPVQQTPAISRQKFLREIFIVCFLLWYQKTSVITKKEPHACCAALP</sequence>
<keyword evidence="3" id="KW-1185">Reference proteome</keyword>
<feature type="compositionally biased region" description="Polar residues" evidence="1">
    <location>
        <begin position="1"/>
        <end position="10"/>
    </location>
</feature>
<comment type="caution">
    <text evidence="2">The sequence shown here is derived from an EMBL/GenBank/DDBJ whole genome shotgun (WGS) entry which is preliminary data.</text>
</comment>
<protein>
    <submittedName>
        <fullName evidence="2">Uncharacterized protein</fullName>
    </submittedName>
</protein>
<feature type="region of interest" description="Disordered" evidence="1">
    <location>
        <begin position="1"/>
        <end position="42"/>
    </location>
</feature>
<proteinExistence type="predicted"/>
<accession>C7HA76</accession>
<dbReference type="AlphaFoldDB" id="C7HA76"/>
<evidence type="ECO:0000313" key="3">
    <source>
        <dbReference type="Proteomes" id="UP000004619"/>
    </source>
</evidence>
<dbReference type="EMBL" id="ACOP02000085">
    <property type="protein sequence ID" value="EEU95252.1"/>
    <property type="molecule type" value="Genomic_DNA"/>
</dbReference>
<feature type="compositionally biased region" description="Acidic residues" evidence="1">
    <location>
        <begin position="19"/>
        <end position="30"/>
    </location>
</feature>
<name>C7HA76_FAED2</name>
<dbReference type="STRING" id="411483.FAEPRAA2165_03231"/>
<organism evidence="2 3">
    <name type="scientific">Faecalibacterium duncaniae (strain DSM 17677 / JCM 31915 / A2-165)</name>
    <name type="common">Faecalibacterium prausnitzii</name>
    <dbReference type="NCBI Taxonomy" id="411483"/>
    <lineage>
        <taxon>Bacteria</taxon>
        <taxon>Bacillati</taxon>
        <taxon>Bacillota</taxon>
        <taxon>Clostridia</taxon>
        <taxon>Eubacteriales</taxon>
        <taxon>Oscillospiraceae</taxon>
        <taxon>Faecalibacterium</taxon>
    </lineage>
</organism>
<evidence type="ECO:0000313" key="2">
    <source>
        <dbReference type="EMBL" id="EEU95252.1"/>
    </source>
</evidence>
<feature type="compositionally biased region" description="Polar residues" evidence="1">
    <location>
        <begin position="33"/>
        <end position="42"/>
    </location>
</feature>